<evidence type="ECO:0000256" key="1">
    <source>
        <dbReference type="ARBA" id="ARBA00004123"/>
    </source>
</evidence>
<evidence type="ECO:0000313" key="8">
    <source>
        <dbReference type="EMBL" id="EDP44649.1"/>
    </source>
</evidence>
<protein>
    <recommendedName>
        <fullName evidence="6">Transcription initiation factor TFIID subunit 13</fullName>
    </recommendedName>
</protein>
<accession>A8PWK4</accession>
<reference evidence="8 9" key="1">
    <citation type="journal article" date="2007" name="Proc. Natl. Acad. Sci. U.S.A.">
        <title>Dandruff-associated Malassezia genomes reveal convergent and divergent virulence traits shared with plant and human fungal pathogens.</title>
        <authorList>
            <person name="Xu J."/>
            <person name="Saunders C.W."/>
            <person name="Hu P."/>
            <person name="Grant R.A."/>
            <person name="Boekhout T."/>
            <person name="Kuramae E.E."/>
            <person name="Kronstad J.W."/>
            <person name="Deangelis Y.M."/>
            <person name="Reeder N.L."/>
            <person name="Johnstone K.R."/>
            <person name="Leland M."/>
            <person name="Fieno A.M."/>
            <person name="Begley W.M."/>
            <person name="Sun Y."/>
            <person name="Lacey M.P."/>
            <person name="Chaudhary T."/>
            <person name="Keough T."/>
            <person name="Chu L."/>
            <person name="Sears R."/>
            <person name="Yuan B."/>
            <person name="Dawson T.L.Jr."/>
        </authorList>
    </citation>
    <scope>NUCLEOTIDE SEQUENCE [LARGE SCALE GENOMIC DNA]</scope>
    <source>
        <strain evidence="9">ATCC MYA-4612 / CBS 7966</strain>
    </source>
</reference>
<dbReference type="EMBL" id="AAYY01000003">
    <property type="protein sequence ID" value="EDP44649.1"/>
    <property type="molecule type" value="Genomic_DNA"/>
</dbReference>
<dbReference type="GeneID" id="5856168"/>
<dbReference type="OMA" id="LYADKMV"/>
<dbReference type="CDD" id="cd07978">
    <property type="entry name" value="HFD_TAF13"/>
    <property type="match status" value="1"/>
</dbReference>
<dbReference type="GO" id="GO:0046982">
    <property type="term" value="F:protein heterodimerization activity"/>
    <property type="evidence" value="ECO:0007669"/>
    <property type="project" value="InterPro"/>
</dbReference>
<dbReference type="Gene3D" id="1.10.20.10">
    <property type="entry name" value="Histone, subunit A"/>
    <property type="match status" value="1"/>
</dbReference>
<dbReference type="InterPro" id="IPR003195">
    <property type="entry name" value="TFIID_TAF13"/>
</dbReference>
<comment type="caution">
    <text evidence="8">The sequence shown here is derived from an EMBL/GenBank/DDBJ whole genome shotgun (WGS) entry which is preliminary data.</text>
</comment>
<dbReference type="STRING" id="425265.A8PWK4"/>
<comment type="subcellular location">
    <subcellularLocation>
        <location evidence="1">Nucleus</location>
    </subcellularLocation>
</comment>
<evidence type="ECO:0000256" key="3">
    <source>
        <dbReference type="ARBA" id="ARBA00023163"/>
    </source>
</evidence>
<proteinExistence type="inferred from homology"/>
<dbReference type="OrthoDB" id="10266074at2759"/>
<evidence type="ECO:0000256" key="5">
    <source>
        <dbReference type="ARBA" id="ARBA00038392"/>
    </source>
</evidence>
<organism evidence="8 9">
    <name type="scientific">Malassezia globosa (strain ATCC MYA-4612 / CBS 7966)</name>
    <name type="common">Dandruff-associated fungus</name>
    <dbReference type="NCBI Taxonomy" id="425265"/>
    <lineage>
        <taxon>Eukaryota</taxon>
        <taxon>Fungi</taxon>
        <taxon>Dikarya</taxon>
        <taxon>Basidiomycota</taxon>
        <taxon>Ustilaginomycotina</taxon>
        <taxon>Malasseziomycetes</taxon>
        <taxon>Malasseziales</taxon>
        <taxon>Malasseziaceae</taxon>
        <taxon>Malassezia</taxon>
    </lineage>
</organism>
<dbReference type="KEGG" id="mgl:MGL_1131"/>
<keyword evidence="2" id="KW-0805">Transcription regulation</keyword>
<dbReference type="InterPro" id="IPR009072">
    <property type="entry name" value="Histone-fold"/>
</dbReference>
<dbReference type="PANTHER" id="PTHR11380:SF5">
    <property type="entry name" value="TRANSCRIPTION INITIATION FACTOR TFIID SUBUNIT 13"/>
    <property type="match status" value="1"/>
</dbReference>
<dbReference type="Proteomes" id="UP000008837">
    <property type="component" value="Unassembled WGS sequence"/>
</dbReference>
<sequence length="201" mass="21720">MPPNTPYKSYAGARSTPYDADGASSRFLNESMADVAGSSSLRTDPASRGRRPFQSSGLFHKDLRLLMYAYGDVANPAPESVAILEEMTVDFLTDLCLRAEPSIYALGLSSSQFAATATDANGDSPASSALRGQPSAMQTYRQRAKLDDFKHALRNDRKKLGRLEQLLYADKMVQEARRIGGVEDVAASAGALLHGESRQPS</sequence>
<gene>
    <name evidence="8" type="ORF">MGL_1131</name>
</gene>
<dbReference type="Pfam" id="PF02269">
    <property type="entry name" value="TFIID-18kDa"/>
    <property type="match status" value="1"/>
</dbReference>
<evidence type="ECO:0000256" key="4">
    <source>
        <dbReference type="ARBA" id="ARBA00023242"/>
    </source>
</evidence>
<dbReference type="VEuPathDB" id="FungiDB:MGL_1131"/>
<evidence type="ECO:0000256" key="6">
    <source>
        <dbReference type="ARBA" id="ARBA00040136"/>
    </source>
</evidence>
<dbReference type="PANTHER" id="PTHR11380">
    <property type="entry name" value="TRANSCRIPTION INITIATION FACTOR TFIID/SUPT3-RELATED"/>
    <property type="match status" value="1"/>
</dbReference>
<dbReference type="RefSeq" id="XP_001731863.1">
    <property type="nucleotide sequence ID" value="XM_001731811.1"/>
</dbReference>
<dbReference type="InParanoid" id="A8PWK4"/>
<evidence type="ECO:0000256" key="2">
    <source>
        <dbReference type="ARBA" id="ARBA00023015"/>
    </source>
</evidence>
<keyword evidence="4" id="KW-0539">Nucleus</keyword>
<dbReference type="FunCoup" id="A8PWK4">
    <property type="interactions" value="65"/>
</dbReference>
<keyword evidence="9" id="KW-1185">Reference proteome</keyword>
<dbReference type="AlphaFoldDB" id="A8PWK4"/>
<keyword evidence="3" id="KW-0804">Transcription</keyword>
<dbReference type="GO" id="GO:0051123">
    <property type="term" value="P:RNA polymerase II preinitiation complex assembly"/>
    <property type="evidence" value="ECO:0007669"/>
    <property type="project" value="TreeGrafter"/>
</dbReference>
<dbReference type="GO" id="GO:0005669">
    <property type="term" value="C:transcription factor TFIID complex"/>
    <property type="evidence" value="ECO:0007669"/>
    <property type="project" value="TreeGrafter"/>
</dbReference>
<feature type="region of interest" description="Disordered" evidence="7">
    <location>
        <begin position="1"/>
        <end position="24"/>
    </location>
</feature>
<evidence type="ECO:0000256" key="7">
    <source>
        <dbReference type="SAM" id="MobiDB-lite"/>
    </source>
</evidence>
<evidence type="ECO:0000313" key="9">
    <source>
        <dbReference type="Proteomes" id="UP000008837"/>
    </source>
</evidence>
<name>A8PWK4_MALGO</name>
<dbReference type="SUPFAM" id="SSF47113">
    <property type="entry name" value="Histone-fold"/>
    <property type="match status" value="1"/>
</dbReference>
<comment type="similarity">
    <text evidence="5">Belongs to the TAF13 family.</text>
</comment>